<evidence type="ECO:0000313" key="3">
    <source>
        <dbReference type="Proteomes" id="UP001341840"/>
    </source>
</evidence>
<evidence type="ECO:0000313" key="2">
    <source>
        <dbReference type="EMBL" id="MED6195866.1"/>
    </source>
</evidence>
<reference evidence="2 3" key="1">
    <citation type="journal article" date="2023" name="Plants (Basel)">
        <title>Bridging the Gap: Combining Genomics and Transcriptomics Approaches to Understand Stylosanthes scabra, an Orphan Legume from the Brazilian Caatinga.</title>
        <authorList>
            <person name="Ferreira-Neto J.R.C."/>
            <person name="da Silva M.D."/>
            <person name="Binneck E."/>
            <person name="de Melo N.F."/>
            <person name="da Silva R.H."/>
            <person name="de Melo A.L.T.M."/>
            <person name="Pandolfi V."/>
            <person name="Bustamante F.O."/>
            <person name="Brasileiro-Vidal A.C."/>
            <person name="Benko-Iseppon A.M."/>
        </authorList>
    </citation>
    <scope>NUCLEOTIDE SEQUENCE [LARGE SCALE GENOMIC DNA]</scope>
    <source>
        <tissue evidence="2">Leaves</tissue>
    </source>
</reference>
<sequence length="441" mass="48794">MRAKLLQQPQIDPETTKSQSEQEITAVLAKIQAEIHENQEIKHKTSHQQFSKNEPEEDAEISDQGNFQTIQIHTNSSSQLQVKGEARALQNATAITDQDLNPKRAEQQLISQLNSKKNISELQSITKPTRKRQVEKNKAQLYEPRSVDGDVTSGFEPASAGEWSELAGVVVLQQPPPEPSDLDPSLDNDGCQDVRSRGTEYAEYGVINEENQRSTVTTLVNGVATVEGGSTTITSGVSDYAGVLHGSAVAKGEKEPQVTNRRVLAALSSGGGIHRGWIRRASPIAAKPPPLLAAVLPWNRSSEGIAAWQGERERRLEEKGPMMRHGSFKGGSDLKPHTVALREPATATFMTEATPQWANGMMDVAGVWFSSVWSKFHSRFEGEAEKEEKKSMAVLMSRETNEDMHERPWLSRVGQWQAQIYPSEVGNIFFSNGPQLSWNFF</sequence>
<proteinExistence type="predicted"/>
<feature type="region of interest" description="Disordered" evidence="1">
    <location>
        <begin position="39"/>
        <end position="65"/>
    </location>
</feature>
<name>A0ABU6XFE3_9FABA</name>
<dbReference type="Proteomes" id="UP001341840">
    <property type="component" value="Unassembled WGS sequence"/>
</dbReference>
<keyword evidence="3" id="KW-1185">Reference proteome</keyword>
<gene>
    <name evidence="2" type="ORF">PIB30_041978</name>
</gene>
<dbReference type="EMBL" id="JASCZI010211684">
    <property type="protein sequence ID" value="MED6195866.1"/>
    <property type="molecule type" value="Genomic_DNA"/>
</dbReference>
<accession>A0ABU6XFE3</accession>
<evidence type="ECO:0000256" key="1">
    <source>
        <dbReference type="SAM" id="MobiDB-lite"/>
    </source>
</evidence>
<organism evidence="2 3">
    <name type="scientific">Stylosanthes scabra</name>
    <dbReference type="NCBI Taxonomy" id="79078"/>
    <lineage>
        <taxon>Eukaryota</taxon>
        <taxon>Viridiplantae</taxon>
        <taxon>Streptophyta</taxon>
        <taxon>Embryophyta</taxon>
        <taxon>Tracheophyta</taxon>
        <taxon>Spermatophyta</taxon>
        <taxon>Magnoliopsida</taxon>
        <taxon>eudicotyledons</taxon>
        <taxon>Gunneridae</taxon>
        <taxon>Pentapetalae</taxon>
        <taxon>rosids</taxon>
        <taxon>fabids</taxon>
        <taxon>Fabales</taxon>
        <taxon>Fabaceae</taxon>
        <taxon>Papilionoideae</taxon>
        <taxon>50 kb inversion clade</taxon>
        <taxon>dalbergioids sensu lato</taxon>
        <taxon>Dalbergieae</taxon>
        <taxon>Pterocarpus clade</taxon>
        <taxon>Stylosanthes</taxon>
    </lineage>
</organism>
<comment type="caution">
    <text evidence="2">The sequence shown here is derived from an EMBL/GenBank/DDBJ whole genome shotgun (WGS) entry which is preliminary data.</text>
</comment>
<protein>
    <submittedName>
        <fullName evidence="2">Uncharacterized protein</fullName>
    </submittedName>
</protein>
<feature type="region of interest" description="Disordered" evidence="1">
    <location>
        <begin position="1"/>
        <end position="22"/>
    </location>
</feature>